<proteinExistence type="predicted"/>
<name>A0ABT7NKE4_9SPHI</name>
<keyword evidence="2 5" id="KW-0378">Hydrolase</keyword>
<dbReference type="InterPro" id="IPR010016">
    <property type="entry name" value="PxpB"/>
</dbReference>
<sequence>MNYYHLGDTALVVDFGGTITLEINSRIRQLTAGLAERKIPGMLEAVPGYTTLTLHYNPLTISYDRLVDLTNEILKENFTLEIEYLEPKVIPVWYNGPDLAVVSKHTGLRIEEIIERHTDVEYLVYMIGFAPGFPYLGGMDKILSTPRRETPRIKIPAGSVGIAGEQTGVYPMETPGGWQLIGQTPIVLFDIEREQPSFLSAGDRVKFHAITQEKFENYNMEKDGN</sequence>
<organism evidence="5 6">
    <name type="scientific">Sphingobacterium hotanense</name>
    <dbReference type="NCBI Taxonomy" id="649196"/>
    <lineage>
        <taxon>Bacteria</taxon>
        <taxon>Pseudomonadati</taxon>
        <taxon>Bacteroidota</taxon>
        <taxon>Sphingobacteriia</taxon>
        <taxon>Sphingobacteriales</taxon>
        <taxon>Sphingobacteriaceae</taxon>
        <taxon>Sphingobacterium</taxon>
    </lineage>
</organism>
<dbReference type="RefSeq" id="WP_149527720.1">
    <property type="nucleotide sequence ID" value="NZ_CP030848.1"/>
</dbReference>
<evidence type="ECO:0000313" key="5">
    <source>
        <dbReference type="EMBL" id="MDM1047653.1"/>
    </source>
</evidence>
<evidence type="ECO:0000256" key="2">
    <source>
        <dbReference type="ARBA" id="ARBA00022801"/>
    </source>
</evidence>
<dbReference type="NCBIfam" id="TIGR00370">
    <property type="entry name" value="5-oxoprolinase subunit PxpB"/>
    <property type="match status" value="1"/>
</dbReference>
<dbReference type="PANTHER" id="PTHR34698">
    <property type="entry name" value="5-OXOPROLINASE SUBUNIT B"/>
    <property type="match status" value="1"/>
</dbReference>
<keyword evidence="3" id="KW-0067">ATP-binding</keyword>
<evidence type="ECO:0000259" key="4">
    <source>
        <dbReference type="SMART" id="SM00796"/>
    </source>
</evidence>
<dbReference type="EMBL" id="JACAGK010000010">
    <property type="protein sequence ID" value="MDM1047653.1"/>
    <property type="molecule type" value="Genomic_DNA"/>
</dbReference>
<dbReference type="Pfam" id="PF02682">
    <property type="entry name" value="CT_C_D"/>
    <property type="match status" value="1"/>
</dbReference>
<gene>
    <name evidence="5" type="primary">pxpB</name>
    <name evidence="5" type="ORF">HX018_05275</name>
</gene>
<evidence type="ECO:0000256" key="3">
    <source>
        <dbReference type="ARBA" id="ARBA00022840"/>
    </source>
</evidence>
<dbReference type="PANTHER" id="PTHR34698:SF2">
    <property type="entry name" value="5-OXOPROLINASE SUBUNIT B"/>
    <property type="match status" value="1"/>
</dbReference>
<reference evidence="5" key="2">
    <citation type="journal article" date="2022" name="Sci. Total Environ.">
        <title>Prevalence, transmission, and molecular epidemiology of tet(X)-positive bacteria among humans, animals, and environmental niches in China: An epidemiological, and genomic-based study.</title>
        <authorList>
            <person name="Dong N."/>
            <person name="Zeng Y."/>
            <person name="Cai C."/>
            <person name="Sun C."/>
            <person name="Lu J."/>
            <person name="Liu C."/>
            <person name="Zhou H."/>
            <person name="Sun Q."/>
            <person name="Shu L."/>
            <person name="Wang H."/>
            <person name="Wang Y."/>
            <person name="Wang S."/>
            <person name="Wu C."/>
            <person name="Chan E.W."/>
            <person name="Chen G."/>
            <person name="Shen Z."/>
            <person name="Chen S."/>
            <person name="Zhang R."/>
        </authorList>
    </citation>
    <scope>NUCLEOTIDE SEQUENCE</scope>
    <source>
        <strain evidence="5">R1692</strain>
    </source>
</reference>
<dbReference type="Proteomes" id="UP001170954">
    <property type="component" value="Unassembled WGS sequence"/>
</dbReference>
<keyword evidence="1" id="KW-0547">Nucleotide-binding</keyword>
<dbReference type="GO" id="GO:0017168">
    <property type="term" value="F:5-oxoprolinase (ATP-hydrolyzing) activity"/>
    <property type="evidence" value="ECO:0007669"/>
    <property type="project" value="UniProtKB-EC"/>
</dbReference>
<dbReference type="EC" id="3.5.2.9" evidence="5"/>
<evidence type="ECO:0000256" key="1">
    <source>
        <dbReference type="ARBA" id="ARBA00022741"/>
    </source>
</evidence>
<dbReference type="Gene3D" id="2.40.100.10">
    <property type="entry name" value="Cyclophilin-like"/>
    <property type="match status" value="1"/>
</dbReference>
<feature type="domain" description="Carboxyltransferase" evidence="4">
    <location>
        <begin position="1"/>
        <end position="199"/>
    </location>
</feature>
<dbReference type="SUPFAM" id="SSF160467">
    <property type="entry name" value="PH0987 N-terminal domain-like"/>
    <property type="match status" value="1"/>
</dbReference>
<dbReference type="InterPro" id="IPR029000">
    <property type="entry name" value="Cyclophilin-like_dom_sf"/>
</dbReference>
<comment type="caution">
    <text evidence="5">The sequence shown here is derived from an EMBL/GenBank/DDBJ whole genome shotgun (WGS) entry which is preliminary data.</text>
</comment>
<dbReference type="InterPro" id="IPR003833">
    <property type="entry name" value="CT_C_D"/>
</dbReference>
<dbReference type="Gene3D" id="3.30.1360.40">
    <property type="match status" value="1"/>
</dbReference>
<keyword evidence="6" id="KW-1185">Reference proteome</keyword>
<protein>
    <submittedName>
        <fullName evidence="5">5-oxoprolinase subunit PxpB</fullName>
        <ecNumber evidence="5">3.5.2.9</ecNumber>
    </submittedName>
</protein>
<dbReference type="SMART" id="SM00796">
    <property type="entry name" value="AHS1"/>
    <property type="match status" value="1"/>
</dbReference>
<dbReference type="SUPFAM" id="SSF50891">
    <property type="entry name" value="Cyclophilin-like"/>
    <property type="match status" value="1"/>
</dbReference>
<evidence type="ECO:0000313" key="6">
    <source>
        <dbReference type="Proteomes" id="UP001170954"/>
    </source>
</evidence>
<accession>A0ABT7NKE4</accession>
<reference evidence="5" key="1">
    <citation type="submission" date="2020-06" db="EMBL/GenBank/DDBJ databases">
        <authorList>
            <person name="Dong N."/>
        </authorList>
    </citation>
    <scope>NUCLEOTIDE SEQUENCE</scope>
    <source>
        <strain evidence="5">R1692</strain>
    </source>
</reference>